<reference evidence="3 4" key="1">
    <citation type="submission" date="2021-07" db="EMBL/GenBank/DDBJ databases">
        <title>Characterization of Violacein-producing bacteria and related species.</title>
        <authorList>
            <person name="Wilson H.S."/>
            <person name="De Leon M.E."/>
        </authorList>
    </citation>
    <scope>NUCLEOTIDE SEQUENCE [LARGE SCALE GENOMIC DNA]</scope>
    <source>
        <strain evidence="3 4">HSC-2F05</strain>
    </source>
</reference>
<comment type="caution">
    <text evidence="3">The sequence shown here is derived from an EMBL/GenBank/DDBJ whole genome shotgun (WGS) entry which is preliminary data.</text>
</comment>
<dbReference type="EMBL" id="JAHYBX010000007">
    <property type="protein sequence ID" value="MCA1857397.1"/>
    <property type="molecule type" value="Genomic_DNA"/>
</dbReference>
<organism evidence="3 4">
    <name type="scientific">Massilia hydrophila</name>
    <dbReference type="NCBI Taxonomy" id="3044279"/>
    <lineage>
        <taxon>Bacteria</taxon>
        <taxon>Pseudomonadati</taxon>
        <taxon>Pseudomonadota</taxon>
        <taxon>Betaproteobacteria</taxon>
        <taxon>Burkholderiales</taxon>
        <taxon>Oxalobacteraceae</taxon>
        <taxon>Telluria group</taxon>
        <taxon>Massilia</taxon>
    </lineage>
</organism>
<dbReference type="Proteomes" id="UP001198602">
    <property type="component" value="Unassembled WGS sequence"/>
</dbReference>
<gene>
    <name evidence="3" type="ORF">LE190_15895</name>
</gene>
<feature type="chain" id="PRO_5045876586" evidence="1">
    <location>
        <begin position="22"/>
        <end position="132"/>
    </location>
</feature>
<dbReference type="Gene3D" id="3.30.70.100">
    <property type="match status" value="1"/>
</dbReference>
<evidence type="ECO:0000313" key="4">
    <source>
        <dbReference type="Proteomes" id="UP001198602"/>
    </source>
</evidence>
<evidence type="ECO:0000256" key="1">
    <source>
        <dbReference type="SAM" id="SignalP"/>
    </source>
</evidence>
<keyword evidence="3" id="KW-0503">Monooxygenase</keyword>
<keyword evidence="1" id="KW-0732">Signal</keyword>
<name>A0ABS7YEB1_9BURK</name>
<feature type="domain" description="ABM" evidence="2">
    <location>
        <begin position="32"/>
        <end position="118"/>
    </location>
</feature>
<feature type="signal peptide" evidence="1">
    <location>
        <begin position="1"/>
        <end position="21"/>
    </location>
</feature>
<dbReference type="SUPFAM" id="SSF54909">
    <property type="entry name" value="Dimeric alpha+beta barrel"/>
    <property type="match status" value="1"/>
</dbReference>
<keyword evidence="3" id="KW-0560">Oxidoreductase</keyword>
<sequence length="132" mass="13826">MTISRRTTLAALAALPLAAQAIPPNKETSPMYGLIGKMRAQPGQRDALIAILLEGTTAMPGCVSYGIAKDKQDADAIWITETWIDQASHQASLSLPAVRAAIAKGRPLIAGFGERFETEPVGGHGTMAGRSA</sequence>
<keyword evidence="4" id="KW-1185">Reference proteome</keyword>
<accession>A0ABS7YEB1</accession>
<proteinExistence type="predicted"/>
<dbReference type="InterPro" id="IPR011008">
    <property type="entry name" value="Dimeric_a/b-barrel"/>
</dbReference>
<evidence type="ECO:0000313" key="3">
    <source>
        <dbReference type="EMBL" id="MCA1857397.1"/>
    </source>
</evidence>
<dbReference type="InterPro" id="IPR007138">
    <property type="entry name" value="ABM_dom"/>
</dbReference>
<evidence type="ECO:0000259" key="2">
    <source>
        <dbReference type="PROSITE" id="PS51725"/>
    </source>
</evidence>
<dbReference type="RefSeq" id="WP_225239617.1">
    <property type="nucleotide sequence ID" value="NZ_JAHYBX010000007.1"/>
</dbReference>
<protein>
    <submittedName>
        <fullName evidence="3">Antibiotic biosynthesis monooxygenase</fullName>
    </submittedName>
</protein>
<dbReference type="GO" id="GO:0004497">
    <property type="term" value="F:monooxygenase activity"/>
    <property type="evidence" value="ECO:0007669"/>
    <property type="project" value="UniProtKB-KW"/>
</dbReference>
<dbReference type="Pfam" id="PF03992">
    <property type="entry name" value="ABM"/>
    <property type="match status" value="1"/>
</dbReference>
<dbReference type="PROSITE" id="PS51725">
    <property type="entry name" value="ABM"/>
    <property type="match status" value="1"/>
</dbReference>